<gene>
    <name evidence="1" type="ORF">RM641_33720</name>
</gene>
<name>A0ABU2PJQ7_9ACTN</name>
<reference evidence="2" key="1">
    <citation type="submission" date="2023-07" db="EMBL/GenBank/DDBJ databases">
        <title>30 novel species of actinomycetes from the DSMZ collection.</title>
        <authorList>
            <person name="Nouioui I."/>
        </authorList>
    </citation>
    <scope>NUCLEOTIDE SEQUENCE [LARGE SCALE GENOMIC DNA]</scope>
    <source>
        <strain evidence="2">DSM 41921</strain>
    </source>
</reference>
<evidence type="ECO:0008006" key="3">
    <source>
        <dbReference type="Google" id="ProtNLM"/>
    </source>
</evidence>
<accession>A0ABU2PJQ7</accession>
<comment type="caution">
    <text evidence="1">The sequence shown here is derived from an EMBL/GenBank/DDBJ whole genome shotgun (WGS) entry which is preliminary data.</text>
</comment>
<organism evidence="1 2">
    <name type="scientific">Streptomyces dubilierae</name>
    <dbReference type="NCBI Taxonomy" id="3075533"/>
    <lineage>
        <taxon>Bacteria</taxon>
        <taxon>Bacillati</taxon>
        <taxon>Actinomycetota</taxon>
        <taxon>Actinomycetes</taxon>
        <taxon>Kitasatosporales</taxon>
        <taxon>Streptomycetaceae</taxon>
        <taxon>Streptomyces</taxon>
    </lineage>
</organism>
<proteinExistence type="predicted"/>
<evidence type="ECO:0000313" key="2">
    <source>
        <dbReference type="Proteomes" id="UP001183586"/>
    </source>
</evidence>
<dbReference type="Proteomes" id="UP001183586">
    <property type="component" value="Unassembled WGS sequence"/>
</dbReference>
<dbReference type="RefSeq" id="WP_311688224.1">
    <property type="nucleotide sequence ID" value="NZ_JAVREU010000025.1"/>
</dbReference>
<dbReference type="EMBL" id="JAVREU010000025">
    <property type="protein sequence ID" value="MDT0392397.1"/>
    <property type="molecule type" value="Genomic_DNA"/>
</dbReference>
<sequence>MSDILLSLGPSLRQSLDDLADARGRTPEEVVLEALRGHLREEGGRVRAVAEGLARDHADLLRRLGE</sequence>
<keyword evidence="2" id="KW-1185">Reference proteome</keyword>
<protein>
    <recommendedName>
        <fullName evidence="3">Ribbon-helix-helix protein CopG domain-containing protein</fullName>
    </recommendedName>
</protein>
<evidence type="ECO:0000313" key="1">
    <source>
        <dbReference type="EMBL" id="MDT0392397.1"/>
    </source>
</evidence>